<sequence length="568" mass="62043">MWNTRTPHIATQTRGLTLVEMLMATALTLIMFAAVAQIFGMMGTAMRDARATIELSGNLRSVSTHLQNDLDNVSVDVLPWVQPGANQGYFEIIEGPDRDVDFATSDIIDDTEFPDFAGVNGGLTGDADDVICFTAYSKDQPFVGLIQGELMPNVGGYTNVIPHKFWVDRTDLSLFTTITSHYAEIVYFTKHTPVEDTNANGQRDADETVTLYRRVLLIRPDIFVGNPNTMAPPASHTLTYAEAMNYYDLSMWSASNSEWQTNSLEDLQSRDRRVAHAPYAADGIQVDEDSGGTAINLQVGGAGAGFDPAPLRPHALLTFEQLNHALQWSPSGTNNRDRTGEDVMLTNTLAFDVRIFDPIAAVGRDAATSSLSLAPGDPGYGAADFTDAMQGAFVDLNWSRTSPTAGTDYYNQTFQNFPNTKSQLNNVTIYGGNSSSIFGSTTPTTKAILNSSFFLQNPTMLSTGSLNYAYYDTWPFYYEVDGVDQNGDGVIDEGTNGFDDDGDDIVDEHFASDLNDDGDTSDAGEESELETEPPYSKALRAVSVTVRVIEEGTRQVRQDTIVADFLPE</sequence>
<dbReference type="AlphaFoldDB" id="A0A7V9A8E4"/>
<proteinExistence type="predicted"/>
<protein>
    <recommendedName>
        <fullName evidence="5">Prepilin-type N-terminal cleavage/methylation domain-containing protein</fullName>
    </recommendedName>
</protein>
<keyword evidence="4" id="KW-1185">Reference proteome</keyword>
<dbReference type="EMBL" id="JABRWO010000010">
    <property type="protein sequence ID" value="MBA2116362.1"/>
    <property type="molecule type" value="Genomic_DNA"/>
</dbReference>
<keyword evidence="2" id="KW-1133">Transmembrane helix</keyword>
<dbReference type="PROSITE" id="PS00409">
    <property type="entry name" value="PROKAR_NTER_METHYL"/>
    <property type="match status" value="1"/>
</dbReference>
<name>A0A7V9A8E4_9BACT</name>
<evidence type="ECO:0000256" key="2">
    <source>
        <dbReference type="SAM" id="Phobius"/>
    </source>
</evidence>
<accession>A0A7V9A8E4</accession>
<comment type="caution">
    <text evidence="3">The sequence shown here is derived from an EMBL/GenBank/DDBJ whole genome shotgun (WGS) entry which is preliminary data.</text>
</comment>
<dbReference type="InterPro" id="IPR012902">
    <property type="entry name" value="N_methyl_site"/>
</dbReference>
<evidence type="ECO:0000256" key="1">
    <source>
        <dbReference type="SAM" id="MobiDB-lite"/>
    </source>
</evidence>
<reference evidence="3 4" key="1">
    <citation type="submission" date="2020-05" db="EMBL/GenBank/DDBJ databases">
        <title>Bremerella alba sp. nov., a novel planctomycete isolated from the surface of the macroalga Fucus spiralis.</title>
        <authorList>
            <person name="Godinho O."/>
            <person name="Botelho R."/>
            <person name="Albuquerque L."/>
            <person name="Wiegand S."/>
            <person name="Da Costa M.S."/>
            <person name="Lobo-Da-Cunha A."/>
            <person name="Jogler C."/>
            <person name="Lage O.M."/>
        </authorList>
    </citation>
    <scope>NUCLEOTIDE SEQUENCE [LARGE SCALE GENOMIC DNA]</scope>
    <source>
        <strain evidence="3 4">FF15</strain>
    </source>
</reference>
<evidence type="ECO:0008006" key="5">
    <source>
        <dbReference type="Google" id="ProtNLM"/>
    </source>
</evidence>
<organism evidence="3 4">
    <name type="scientific">Bremerella alba</name>
    <dbReference type="NCBI Taxonomy" id="980252"/>
    <lineage>
        <taxon>Bacteria</taxon>
        <taxon>Pseudomonadati</taxon>
        <taxon>Planctomycetota</taxon>
        <taxon>Planctomycetia</taxon>
        <taxon>Pirellulales</taxon>
        <taxon>Pirellulaceae</taxon>
        <taxon>Bremerella</taxon>
    </lineage>
</organism>
<evidence type="ECO:0000313" key="3">
    <source>
        <dbReference type="EMBL" id="MBA2116362.1"/>
    </source>
</evidence>
<feature type="region of interest" description="Disordered" evidence="1">
    <location>
        <begin position="497"/>
        <end position="536"/>
    </location>
</feature>
<dbReference type="Proteomes" id="UP000551616">
    <property type="component" value="Unassembled WGS sequence"/>
</dbReference>
<keyword evidence="2" id="KW-0472">Membrane</keyword>
<evidence type="ECO:0000313" key="4">
    <source>
        <dbReference type="Proteomes" id="UP000551616"/>
    </source>
</evidence>
<gene>
    <name evidence="3" type="ORF">HOV93_35510</name>
</gene>
<keyword evidence="2" id="KW-0812">Transmembrane</keyword>
<feature type="transmembrane region" description="Helical" evidence="2">
    <location>
        <begin position="21"/>
        <end position="42"/>
    </location>
</feature>
<feature type="compositionally biased region" description="Acidic residues" evidence="1">
    <location>
        <begin position="514"/>
        <end position="531"/>
    </location>
</feature>
<dbReference type="RefSeq" id="WP_207397778.1">
    <property type="nucleotide sequence ID" value="NZ_JABRWO010000010.1"/>
</dbReference>